<dbReference type="CDD" id="cd16913">
    <property type="entry name" value="YkuD_like"/>
    <property type="match status" value="1"/>
</dbReference>
<dbReference type="GO" id="GO:0016740">
    <property type="term" value="F:transferase activity"/>
    <property type="evidence" value="ECO:0007669"/>
    <property type="project" value="UniProtKB-KW"/>
</dbReference>
<keyword evidence="4 7" id="KW-0133">Cell shape</keyword>
<dbReference type="Proteomes" id="UP001595557">
    <property type="component" value="Unassembled WGS sequence"/>
</dbReference>
<dbReference type="PROSITE" id="PS52029">
    <property type="entry name" value="LD_TPASE"/>
    <property type="match status" value="1"/>
</dbReference>
<dbReference type="Gene3D" id="2.40.440.10">
    <property type="entry name" value="L,D-transpeptidase catalytic domain-like"/>
    <property type="match status" value="1"/>
</dbReference>
<evidence type="ECO:0000313" key="10">
    <source>
        <dbReference type="EMBL" id="MFC3166532.1"/>
    </source>
</evidence>
<feature type="domain" description="L,D-TPase catalytic" evidence="9">
    <location>
        <begin position="47"/>
        <end position="181"/>
    </location>
</feature>
<sequence>MKKLARLFSALSALCLLAAAWAMLAPQRPAPVPRVPPLTAPLTGPVDHIVIHKSARRMTAFRDDRPVKTYRIALGFAPRGDKRQQGDGRTPEGRFTINRVNPDSAYHLSLGLDYPRPQDRARAAALGVDPGGDIFIHGQPNVRPDGEVLPGDWTAGCIALTDAEIRELYAAARIGTTVEILP</sequence>
<evidence type="ECO:0000256" key="3">
    <source>
        <dbReference type="ARBA" id="ARBA00022679"/>
    </source>
</evidence>
<dbReference type="EC" id="2.-.-.-" evidence="10"/>
<dbReference type="Pfam" id="PF03734">
    <property type="entry name" value="YkuD"/>
    <property type="match status" value="1"/>
</dbReference>
<keyword evidence="3 10" id="KW-0808">Transferase</keyword>
<feature type="chain" id="PRO_5046241091" evidence="8">
    <location>
        <begin position="25"/>
        <end position="182"/>
    </location>
</feature>
<dbReference type="RefSeq" id="WP_207467360.1">
    <property type="nucleotide sequence ID" value="NZ_JAFNAW010000014.1"/>
</dbReference>
<gene>
    <name evidence="10" type="ORF">ACFOD7_00530</name>
</gene>
<comment type="similarity">
    <text evidence="2">Belongs to the YkuD family.</text>
</comment>
<dbReference type="InterPro" id="IPR038063">
    <property type="entry name" value="Transpep_catalytic_dom"/>
</dbReference>
<reference evidence="11" key="1">
    <citation type="journal article" date="2019" name="Int. J. Syst. Evol. Microbiol.">
        <title>The Global Catalogue of Microorganisms (GCM) 10K type strain sequencing project: providing services to taxonomists for standard genome sequencing and annotation.</title>
        <authorList>
            <consortium name="The Broad Institute Genomics Platform"/>
            <consortium name="The Broad Institute Genome Sequencing Center for Infectious Disease"/>
            <person name="Wu L."/>
            <person name="Ma J."/>
        </authorList>
    </citation>
    <scope>NUCLEOTIDE SEQUENCE [LARGE SCALE GENOMIC DNA]</scope>
    <source>
        <strain evidence="11">KCTC 52239</strain>
    </source>
</reference>
<evidence type="ECO:0000259" key="9">
    <source>
        <dbReference type="PROSITE" id="PS52029"/>
    </source>
</evidence>
<evidence type="ECO:0000256" key="1">
    <source>
        <dbReference type="ARBA" id="ARBA00004752"/>
    </source>
</evidence>
<dbReference type="EMBL" id="JBHRTE010000003">
    <property type="protein sequence ID" value="MFC3166532.1"/>
    <property type="molecule type" value="Genomic_DNA"/>
</dbReference>
<accession>A0ABV7IDY7</accession>
<evidence type="ECO:0000313" key="11">
    <source>
        <dbReference type="Proteomes" id="UP001595557"/>
    </source>
</evidence>
<keyword evidence="6 7" id="KW-0961">Cell wall biogenesis/degradation</keyword>
<feature type="active site" description="Proton donor/acceptor" evidence="7">
    <location>
        <position position="137"/>
    </location>
</feature>
<evidence type="ECO:0000256" key="7">
    <source>
        <dbReference type="PROSITE-ProRule" id="PRU01373"/>
    </source>
</evidence>
<dbReference type="PANTHER" id="PTHR36699:SF1">
    <property type="entry name" value="L,D-TRANSPEPTIDASE YAFK-RELATED"/>
    <property type="match status" value="1"/>
</dbReference>
<keyword evidence="5 7" id="KW-0573">Peptidoglycan synthesis</keyword>
<feature type="signal peptide" evidence="8">
    <location>
        <begin position="1"/>
        <end position="24"/>
    </location>
</feature>
<organism evidence="10 11">
    <name type="scientific">Paracoccus fontiphilus</name>
    <dbReference type="NCBI Taxonomy" id="1815556"/>
    <lineage>
        <taxon>Bacteria</taxon>
        <taxon>Pseudomonadati</taxon>
        <taxon>Pseudomonadota</taxon>
        <taxon>Alphaproteobacteria</taxon>
        <taxon>Rhodobacterales</taxon>
        <taxon>Paracoccaceae</taxon>
        <taxon>Paracoccus</taxon>
    </lineage>
</organism>
<proteinExistence type="inferred from homology"/>
<dbReference type="SUPFAM" id="SSF141523">
    <property type="entry name" value="L,D-transpeptidase catalytic domain-like"/>
    <property type="match status" value="1"/>
</dbReference>
<keyword evidence="11" id="KW-1185">Reference proteome</keyword>
<evidence type="ECO:0000256" key="2">
    <source>
        <dbReference type="ARBA" id="ARBA00005992"/>
    </source>
</evidence>
<keyword evidence="8" id="KW-0732">Signal</keyword>
<evidence type="ECO:0000256" key="4">
    <source>
        <dbReference type="ARBA" id="ARBA00022960"/>
    </source>
</evidence>
<evidence type="ECO:0000256" key="6">
    <source>
        <dbReference type="ARBA" id="ARBA00023316"/>
    </source>
</evidence>
<feature type="active site" description="Nucleophile" evidence="7">
    <location>
        <position position="157"/>
    </location>
</feature>
<name>A0ABV7IDY7_9RHOB</name>
<comment type="pathway">
    <text evidence="1 7">Cell wall biogenesis; peptidoglycan biosynthesis.</text>
</comment>
<dbReference type="PANTHER" id="PTHR36699">
    <property type="entry name" value="LD-TRANSPEPTIDASE"/>
    <property type="match status" value="1"/>
</dbReference>
<dbReference type="InterPro" id="IPR005490">
    <property type="entry name" value="LD_TPept_cat_dom"/>
</dbReference>
<comment type="caution">
    <text evidence="10">The sequence shown here is derived from an EMBL/GenBank/DDBJ whole genome shotgun (WGS) entry which is preliminary data.</text>
</comment>
<evidence type="ECO:0000256" key="8">
    <source>
        <dbReference type="SAM" id="SignalP"/>
    </source>
</evidence>
<protein>
    <submittedName>
        <fullName evidence="10">Murein L,D-transpeptidase family protein</fullName>
        <ecNumber evidence="10">2.-.-.-</ecNumber>
    </submittedName>
</protein>
<evidence type="ECO:0000256" key="5">
    <source>
        <dbReference type="ARBA" id="ARBA00022984"/>
    </source>
</evidence>